<accession>A0ABP1R5C5</accession>
<dbReference type="EMBL" id="CAXLJM020000057">
    <property type="protein sequence ID" value="CAL8118907.1"/>
    <property type="molecule type" value="Genomic_DNA"/>
</dbReference>
<evidence type="ECO:0000313" key="3">
    <source>
        <dbReference type="Proteomes" id="UP001642540"/>
    </source>
</evidence>
<name>A0ABP1R5C5_9HEXA</name>
<dbReference type="Gene3D" id="1.10.238.20">
    <property type="entry name" value="Pheromone/general odorant binding protein domain"/>
    <property type="match status" value="1"/>
</dbReference>
<dbReference type="SUPFAM" id="SSF47565">
    <property type="entry name" value="Insect pheromone/odorant-binding proteins"/>
    <property type="match status" value="1"/>
</dbReference>
<comment type="caution">
    <text evidence="2">The sequence shown here is derived from an EMBL/GenBank/DDBJ whole genome shotgun (WGS) entry which is preliminary data.</text>
</comment>
<reference evidence="2 3" key="1">
    <citation type="submission" date="2024-08" db="EMBL/GenBank/DDBJ databases">
        <authorList>
            <person name="Cucini C."/>
            <person name="Frati F."/>
        </authorList>
    </citation>
    <scope>NUCLEOTIDE SEQUENCE [LARGE SCALE GENOMIC DNA]</scope>
</reference>
<feature type="signal peptide" evidence="1">
    <location>
        <begin position="1"/>
        <end position="23"/>
    </location>
</feature>
<keyword evidence="1" id="KW-0732">Signal</keyword>
<proteinExistence type="predicted"/>
<dbReference type="Proteomes" id="UP001642540">
    <property type="component" value="Unassembled WGS sequence"/>
</dbReference>
<dbReference type="InterPro" id="IPR036728">
    <property type="entry name" value="PBP_GOBP_sf"/>
</dbReference>
<organism evidence="2 3">
    <name type="scientific">Orchesella dallaii</name>
    <dbReference type="NCBI Taxonomy" id="48710"/>
    <lineage>
        <taxon>Eukaryota</taxon>
        <taxon>Metazoa</taxon>
        <taxon>Ecdysozoa</taxon>
        <taxon>Arthropoda</taxon>
        <taxon>Hexapoda</taxon>
        <taxon>Collembola</taxon>
        <taxon>Entomobryomorpha</taxon>
        <taxon>Entomobryoidea</taxon>
        <taxon>Orchesellidae</taxon>
        <taxon>Orchesellinae</taxon>
        <taxon>Orchesella</taxon>
    </lineage>
</organism>
<keyword evidence="3" id="KW-1185">Reference proteome</keyword>
<sequence length="150" mass="17008">MKTLPFVLVITVVLIEIHQLWVAGQVAEKSCRSTFQELTKLQLQLISQCAKSMKFKNGKDKSKKMNCIMRCAMVKAELTGPDGQITAESVDYLLNKFMPPSLIPKANKTFYPCMQIGMDEPFKTPEEDEFCSTYDPFIKCFMQNAQGFCA</sequence>
<feature type="chain" id="PRO_5046690081" evidence="1">
    <location>
        <begin position="24"/>
        <end position="150"/>
    </location>
</feature>
<evidence type="ECO:0000313" key="2">
    <source>
        <dbReference type="EMBL" id="CAL8118907.1"/>
    </source>
</evidence>
<protein>
    <submittedName>
        <fullName evidence="2">Uncharacterized protein</fullName>
    </submittedName>
</protein>
<gene>
    <name evidence="2" type="ORF">ODALV1_LOCUS18317</name>
</gene>
<evidence type="ECO:0000256" key="1">
    <source>
        <dbReference type="SAM" id="SignalP"/>
    </source>
</evidence>